<evidence type="ECO:0000313" key="3">
    <source>
        <dbReference type="EMBL" id="CAG4887985.1"/>
    </source>
</evidence>
<accession>A0A9N8RS38</accession>
<keyword evidence="1" id="KW-0732">Signal</keyword>
<protein>
    <recommendedName>
        <fullName evidence="2">3-keto-alpha-glucoside-1,2-lyase/3-keto-2-hydroxy-glucal hydratase domain-containing protein</fullName>
    </recommendedName>
</protein>
<keyword evidence="4" id="KW-1185">Reference proteome</keyword>
<dbReference type="InterPro" id="IPR010496">
    <property type="entry name" value="AL/BT2_dom"/>
</dbReference>
<dbReference type="RefSeq" id="WP_228874617.1">
    <property type="nucleotide sequence ID" value="NZ_CAJQYZ010000007.1"/>
</dbReference>
<dbReference type="Pfam" id="PF06439">
    <property type="entry name" value="3keto-disac_hyd"/>
    <property type="match status" value="1"/>
</dbReference>
<evidence type="ECO:0000259" key="2">
    <source>
        <dbReference type="Pfam" id="PF06439"/>
    </source>
</evidence>
<dbReference type="Proteomes" id="UP000789704">
    <property type="component" value="Unassembled WGS sequence"/>
</dbReference>
<evidence type="ECO:0000313" key="4">
    <source>
        <dbReference type="Proteomes" id="UP000789704"/>
    </source>
</evidence>
<dbReference type="Gene3D" id="2.60.120.560">
    <property type="entry name" value="Exo-inulinase, domain 1"/>
    <property type="match status" value="1"/>
</dbReference>
<name>A0A9N8RS38_9BURK</name>
<dbReference type="GO" id="GO:0016787">
    <property type="term" value="F:hydrolase activity"/>
    <property type="evidence" value="ECO:0007669"/>
    <property type="project" value="InterPro"/>
</dbReference>
<dbReference type="EMBL" id="CAJQZC010000001">
    <property type="protein sequence ID" value="CAG4887985.1"/>
    <property type="molecule type" value="Genomic_DNA"/>
</dbReference>
<feature type="domain" description="3-keto-alpha-glucoside-1,2-lyase/3-keto-2-hydroxy-glucal hydratase" evidence="2">
    <location>
        <begin position="30"/>
        <end position="194"/>
    </location>
</feature>
<comment type="caution">
    <text evidence="3">The sequence shown here is derived from an EMBL/GenBank/DDBJ whole genome shotgun (WGS) entry which is preliminary data.</text>
</comment>
<feature type="signal peptide" evidence="1">
    <location>
        <begin position="1"/>
        <end position="22"/>
    </location>
</feature>
<evidence type="ECO:0000256" key="1">
    <source>
        <dbReference type="SAM" id="SignalP"/>
    </source>
</evidence>
<dbReference type="AlphaFoldDB" id="A0A9N8RS38"/>
<dbReference type="PROSITE" id="PS51257">
    <property type="entry name" value="PROKAR_LIPOPROTEIN"/>
    <property type="match status" value="1"/>
</dbReference>
<sequence>MNRVRVRTMAVACLLGLVGACAHVDHSSGVLIDGSGGMDNWTPLGVANWRAQDGVIQADGMTGNAGGYLVSKGHYGDFRLHVEFWVSPDAKSGIFLRCADPQTFTSRNCYEVQIYDQRPEPRYRTGSIVNVADTSTPMLAGGRWNTCDITAQGAHLKVVLNGVQTVDVQDGKLVDGRIVLQYRGGVVRFRSVRIGPL</sequence>
<feature type="chain" id="PRO_5040137440" description="3-keto-alpha-glucoside-1,2-lyase/3-keto-2-hydroxy-glucal hydratase domain-containing protein" evidence="1">
    <location>
        <begin position="23"/>
        <end position="197"/>
    </location>
</feature>
<dbReference type="InterPro" id="IPR013320">
    <property type="entry name" value="ConA-like_dom_sf"/>
</dbReference>
<reference evidence="3" key="1">
    <citation type="submission" date="2021-04" db="EMBL/GenBank/DDBJ databases">
        <authorList>
            <person name="Vanwijnsberghe S."/>
        </authorList>
    </citation>
    <scope>NUCLEOTIDE SEQUENCE</scope>
    <source>
        <strain evidence="3">LMG 31841</strain>
    </source>
</reference>
<gene>
    <name evidence="3" type="ORF">LMG31841_00558</name>
</gene>
<organism evidence="3 4">
    <name type="scientific">Paraburkholderia saeva</name>
    <dbReference type="NCBI Taxonomy" id="2777537"/>
    <lineage>
        <taxon>Bacteria</taxon>
        <taxon>Pseudomonadati</taxon>
        <taxon>Pseudomonadota</taxon>
        <taxon>Betaproteobacteria</taxon>
        <taxon>Burkholderiales</taxon>
        <taxon>Burkholderiaceae</taxon>
        <taxon>Paraburkholderia</taxon>
    </lineage>
</organism>
<dbReference type="SUPFAM" id="SSF49899">
    <property type="entry name" value="Concanavalin A-like lectins/glucanases"/>
    <property type="match status" value="1"/>
</dbReference>
<proteinExistence type="predicted"/>